<reference evidence="2 3" key="1">
    <citation type="submission" date="2019-02" db="EMBL/GenBank/DDBJ databases">
        <title>Deep-cultivation of Planctomycetes and their phenomic and genomic characterization uncovers novel biology.</title>
        <authorList>
            <person name="Wiegand S."/>
            <person name="Jogler M."/>
            <person name="Boedeker C."/>
            <person name="Pinto D."/>
            <person name="Vollmers J."/>
            <person name="Rivas-Marin E."/>
            <person name="Kohn T."/>
            <person name="Peeters S.H."/>
            <person name="Heuer A."/>
            <person name="Rast P."/>
            <person name="Oberbeckmann S."/>
            <person name="Bunk B."/>
            <person name="Jeske O."/>
            <person name="Meyerdierks A."/>
            <person name="Storesund J.E."/>
            <person name="Kallscheuer N."/>
            <person name="Luecker S."/>
            <person name="Lage O.M."/>
            <person name="Pohl T."/>
            <person name="Merkel B.J."/>
            <person name="Hornburger P."/>
            <person name="Mueller R.-W."/>
            <person name="Bruemmer F."/>
            <person name="Labrenz M."/>
            <person name="Spormann A.M."/>
            <person name="Op den Camp H."/>
            <person name="Overmann J."/>
            <person name="Amann R."/>
            <person name="Jetten M.S.M."/>
            <person name="Mascher T."/>
            <person name="Medema M.H."/>
            <person name="Devos D.P."/>
            <person name="Kaster A.-K."/>
            <person name="Ovreas L."/>
            <person name="Rohde M."/>
            <person name="Galperin M.Y."/>
            <person name="Jogler C."/>
        </authorList>
    </citation>
    <scope>NUCLEOTIDE SEQUENCE [LARGE SCALE GENOMIC DNA]</scope>
    <source>
        <strain evidence="2 3">Pan216</strain>
    </source>
</reference>
<proteinExistence type="predicted"/>
<sequence>MLAGDPILELQSNAIATLANAQIPGQKPWLAVADWISNFIHNVSEDFDTVFIDTNPSFAMYTQIALSAAKSLVLPVMPDDSSRRAVQNAIALIHGHRLPSEMYSDYSFTTKLKDDNRELPRIHLLAKNRLTQYMGAASAYGSVMREIEKYIEDAMRDRPDIFTFSSIANGVEDIRDFGTTGVVAFAQGKPFTQLATGAHNISGRNTQITGENLRKCRDAMQGIVRRL</sequence>
<dbReference type="EMBL" id="CP036279">
    <property type="protein sequence ID" value="QDU63775.1"/>
    <property type="molecule type" value="Genomic_DNA"/>
</dbReference>
<organism evidence="2 3">
    <name type="scientific">Kolteria novifilia</name>
    <dbReference type="NCBI Taxonomy" id="2527975"/>
    <lineage>
        <taxon>Bacteria</taxon>
        <taxon>Pseudomonadati</taxon>
        <taxon>Planctomycetota</taxon>
        <taxon>Planctomycetia</taxon>
        <taxon>Kolteriales</taxon>
        <taxon>Kolteriaceae</taxon>
        <taxon>Kolteria</taxon>
    </lineage>
</organism>
<dbReference type="PANTHER" id="PTHR13696">
    <property type="entry name" value="P-LOOP CONTAINING NUCLEOSIDE TRIPHOSPHATE HYDROLASE"/>
    <property type="match status" value="1"/>
</dbReference>
<dbReference type="RefSeq" id="WP_419192847.1">
    <property type="nucleotide sequence ID" value="NZ_CP036279.1"/>
</dbReference>
<dbReference type="KEGG" id="knv:Pan216_46560"/>
<dbReference type="Pfam" id="PF13614">
    <property type="entry name" value="AAA_31"/>
    <property type="match status" value="1"/>
</dbReference>
<dbReference type="Proteomes" id="UP000317093">
    <property type="component" value="Chromosome"/>
</dbReference>
<evidence type="ECO:0000313" key="2">
    <source>
        <dbReference type="EMBL" id="QDU63775.1"/>
    </source>
</evidence>
<dbReference type="InterPro" id="IPR025669">
    <property type="entry name" value="AAA_dom"/>
</dbReference>
<evidence type="ECO:0000259" key="1">
    <source>
        <dbReference type="Pfam" id="PF13614"/>
    </source>
</evidence>
<protein>
    <recommendedName>
        <fullName evidence="1">AAA domain-containing protein</fullName>
    </recommendedName>
</protein>
<dbReference type="InterPro" id="IPR027417">
    <property type="entry name" value="P-loop_NTPase"/>
</dbReference>
<keyword evidence="3" id="KW-1185">Reference proteome</keyword>
<dbReference type="InterPro" id="IPR050678">
    <property type="entry name" value="DNA_Partitioning_ATPase"/>
</dbReference>
<dbReference type="PANTHER" id="PTHR13696:SF99">
    <property type="entry name" value="COBYRINIC ACID AC-DIAMIDE SYNTHASE"/>
    <property type="match status" value="1"/>
</dbReference>
<accession>A0A518B9W1</accession>
<gene>
    <name evidence="2" type="ORF">Pan216_46560</name>
</gene>
<name>A0A518B9W1_9BACT</name>
<dbReference type="AlphaFoldDB" id="A0A518B9W1"/>
<feature type="domain" description="AAA" evidence="1">
    <location>
        <begin position="36"/>
        <end position="92"/>
    </location>
</feature>
<dbReference type="SUPFAM" id="SSF52540">
    <property type="entry name" value="P-loop containing nucleoside triphosphate hydrolases"/>
    <property type="match status" value="1"/>
</dbReference>
<dbReference type="Gene3D" id="3.40.50.300">
    <property type="entry name" value="P-loop containing nucleotide triphosphate hydrolases"/>
    <property type="match status" value="1"/>
</dbReference>
<evidence type="ECO:0000313" key="3">
    <source>
        <dbReference type="Proteomes" id="UP000317093"/>
    </source>
</evidence>